<protein>
    <submittedName>
        <fullName evidence="12">Neprilysin-1-like</fullName>
    </submittedName>
</protein>
<keyword evidence="8" id="KW-0482">Metalloprotease</keyword>
<dbReference type="SUPFAM" id="SSF55486">
    <property type="entry name" value="Metalloproteases ('zincins'), catalytic domain"/>
    <property type="match status" value="1"/>
</dbReference>
<keyword evidence="6" id="KW-0378">Hydrolase</keyword>
<keyword evidence="5" id="KW-0479">Metal-binding</keyword>
<dbReference type="PANTHER" id="PTHR11733">
    <property type="entry name" value="ZINC METALLOPROTEASE FAMILY M13 NEPRILYSIN-RELATED"/>
    <property type="match status" value="1"/>
</dbReference>
<evidence type="ECO:0000259" key="10">
    <source>
        <dbReference type="Pfam" id="PF05649"/>
    </source>
</evidence>
<dbReference type="KEGG" id="csol:105360632"/>
<dbReference type="InterPro" id="IPR018497">
    <property type="entry name" value="Peptidase_M13_C"/>
</dbReference>
<dbReference type="PANTHER" id="PTHR11733:SF224">
    <property type="entry name" value="NEPRILYSIN-2"/>
    <property type="match status" value="1"/>
</dbReference>
<evidence type="ECO:0000256" key="6">
    <source>
        <dbReference type="ARBA" id="ARBA00022801"/>
    </source>
</evidence>
<proteinExistence type="inferred from homology"/>
<dbReference type="RefSeq" id="XP_011495889.1">
    <property type="nucleotide sequence ID" value="XM_011497587.1"/>
</dbReference>
<dbReference type="InterPro" id="IPR008753">
    <property type="entry name" value="Peptidase_M13_N"/>
</dbReference>
<dbReference type="AlphaFoldDB" id="A0AAJ6YD66"/>
<dbReference type="GO" id="GO:0004222">
    <property type="term" value="F:metalloendopeptidase activity"/>
    <property type="evidence" value="ECO:0007669"/>
    <property type="project" value="InterPro"/>
</dbReference>
<comment type="similarity">
    <text evidence="3">Belongs to the peptidase M13 family.</text>
</comment>
<dbReference type="CDD" id="cd08662">
    <property type="entry name" value="M13"/>
    <property type="match status" value="1"/>
</dbReference>
<dbReference type="Proteomes" id="UP000695007">
    <property type="component" value="Unplaced"/>
</dbReference>
<dbReference type="Gene3D" id="3.40.390.10">
    <property type="entry name" value="Collagenase (Catalytic Domain)"/>
    <property type="match status" value="1"/>
</dbReference>
<name>A0AAJ6YD66_9HYME</name>
<gene>
    <name evidence="12" type="primary">LOC105360632</name>
</gene>
<dbReference type="InterPro" id="IPR042089">
    <property type="entry name" value="Peptidase_M13_dom_2"/>
</dbReference>
<evidence type="ECO:0000256" key="3">
    <source>
        <dbReference type="ARBA" id="ARBA00007357"/>
    </source>
</evidence>
<evidence type="ECO:0000256" key="2">
    <source>
        <dbReference type="ARBA" id="ARBA00004401"/>
    </source>
</evidence>
<evidence type="ECO:0000313" key="11">
    <source>
        <dbReference type="Proteomes" id="UP000695007"/>
    </source>
</evidence>
<feature type="domain" description="Peptidase M13 C-terminal" evidence="9">
    <location>
        <begin position="235"/>
        <end position="325"/>
    </location>
</feature>
<comment type="cofactor">
    <cofactor evidence="1">
        <name>Zn(2+)</name>
        <dbReference type="ChEBI" id="CHEBI:29105"/>
    </cofactor>
</comment>
<evidence type="ECO:0000313" key="12">
    <source>
        <dbReference type="RefSeq" id="XP_011495889.1"/>
    </source>
</evidence>
<dbReference type="GO" id="GO:0005886">
    <property type="term" value="C:plasma membrane"/>
    <property type="evidence" value="ECO:0007669"/>
    <property type="project" value="UniProtKB-SubCell"/>
</dbReference>
<dbReference type="GO" id="GO:0046872">
    <property type="term" value="F:metal ion binding"/>
    <property type="evidence" value="ECO:0007669"/>
    <property type="project" value="UniProtKB-KW"/>
</dbReference>
<organism evidence="11 12">
    <name type="scientific">Ceratosolen solmsi marchali</name>
    <dbReference type="NCBI Taxonomy" id="326594"/>
    <lineage>
        <taxon>Eukaryota</taxon>
        <taxon>Metazoa</taxon>
        <taxon>Ecdysozoa</taxon>
        <taxon>Arthropoda</taxon>
        <taxon>Hexapoda</taxon>
        <taxon>Insecta</taxon>
        <taxon>Pterygota</taxon>
        <taxon>Neoptera</taxon>
        <taxon>Endopterygota</taxon>
        <taxon>Hymenoptera</taxon>
        <taxon>Apocrita</taxon>
        <taxon>Proctotrupomorpha</taxon>
        <taxon>Chalcidoidea</taxon>
        <taxon>Agaonidae</taxon>
        <taxon>Agaoninae</taxon>
        <taxon>Ceratosolen</taxon>
    </lineage>
</organism>
<dbReference type="Pfam" id="PF05649">
    <property type="entry name" value="Peptidase_M13_N"/>
    <property type="match status" value="1"/>
</dbReference>
<dbReference type="PROSITE" id="PS51885">
    <property type="entry name" value="NEPRILYSIN"/>
    <property type="match status" value="1"/>
</dbReference>
<dbReference type="PRINTS" id="PR00786">
    <property type="entry name" value="NEPRILYSIN"/>
</dbReference>
<evidence type="ECO:0000256" key="4">
    <source>
        <dbReference type="ARBA" id="ARBA00022670"/>
    </source>
</evidence>
<comment type="subcellular location">
    <subcellularLocation>
        <location evidence="2">Cell membrane</location>
        <topology evidence="2">Single-pass type II membrane protein</topology>
    </subcellularLocation>
</comment>
<dbReference type="InterPro" id="IPR000718">
    <property type="entry name" value="Peptidase_M13"/>
</dbReference>
<dbReference type="GO" id="GO:0016485">
    <property type="term" value="P:protein processing"/>
    <property type="evidence" value="ECO:0007669"/>
    <property type="project" value="TreeGrafter"/>
</dbReference>
<evidence type="ECO:0000256" key="5">
    <source>
        <dbReference type="ARBA" id="ARBA00022723"/>
    </source>
</evidence>
<keyword evidence="11" id="KW-1185">Reference proteome</keyword>
<dbReference type="Pfam" id="PF01431">
    <property type="entry name" value="Peptidase_M13"/>
    <property type="match status" value="1"/>
</dbReference>
<feature type="domain" description="Peptidase M13 N-terminal" evidence="10">
    <location>
        <begin position="1"/>
        <end position="174"/>
    </location>
</feature>
<dbReference type="GeneID" id="105360632"/>
<sequence length="332" mass="38591">MSLREVEVKYPGIDWLDYSNTLLAPHSRVELDELVNVVVPSFLEEFIQLIKKTPKRVLANYVFWRVASSSASFLGKRVQDIALELEAALTGMSKREPRWKECISEASESLFIAAGALYVRRDFNESFKASTIDIIRNIRKSFKSIVMQASWIDKKTKTSALEKLDWIVQHIAYPSEFLDNDKLDEFYKLLKIYPESYFKSQLSLNLFNAAYVFEKFNDPVNKTNWISHGRSAIVNAFYDPTENSIQFPVGILQGHLFAQDRPKYLNYGAIGYIMGHEITHGFDDEGRQFDKNGNLFEWWEPETKEKYLQRAQCIVDQYSNYTVKEINLKLLL</sequence>
<dbReference type="Gene3D" id="1.10.1380.10">
    <property type="entry name" value="Neutral endopeptidase , domain2"/>
    <property type="match status" value="1"/>
</dbReference>
<dbReference type="InterPro" id="IPR024079">
    <property type="entry name" value="MetalloPept_cat_dom_sf"/>
</dbReference>
<evidence type="ECO:0000256" key="1">
    <source>
        <dbReference type="ARBA" id="ARBA00001947"/>
    </source>
</evidence>
<evidence type="ECO:0000259" key="9">
    <source>
        <dbReference type="Pfam" id="PF01431"/>
    </source>
</evidence>
<keyword evidence="4" id="KW-0645">Protease</keyword>
<evidence type="ECO:0000256" key="7">
    <source>
        <dbReference type="ARBA" id="ARBA00022833"/>
    </source>
</evidence>
<evidence type="ECO:0000256" key="8">
    <source>
        <dbReference type="ARBA" id="ARBA00023049"/>
    </source>
</evidence>
<accession>A0AAJ6YD66</accession>
<keyword evidence="7" id="KW-0862">Zinc</keyword>
<reference evidence="12" key="1">
    <citation type="submission" date="2025-08" db="UniProtKB">
        <authorList>
            <consortium name="RefSeq"/>
        </authorList>
    </citation>
    <scope>IDENTIFICATION</scope>
</reference>